<dbReference type="PANTHER" id="PTHR31151:SF0">
    <property type="entry name" value="PROLINE-TRNA LIGASE (DUF1680)"/>
    <property type="match status" value="1"/>
</dbReference>
<dbReference type="Proteomes" id="UP000094067">
    <property type="component" value="Unassembled WGS sequence"/>
</dbReference>
<evidence type="ECO:0000313" key="3">
    <source>
        <dbReference type="EMBL" id="ODM05810.1"/>
    </source>
</evidence>
<evidence type="ECO:0008006" key="5">
    <source>
        <dbReference type="Google" id="ProtNLM"/>
    </source>
</evidence>
<dbReference type="Pfam" id="PF20736">
    <property type="entry name" value="Glyco_hydro127M"/>
    <property type="match status" value="1"/>
</dbReference>
<gene>
    <name evidence="3" type="ORF">BEI61_01699</name>
</gene>
<feature type="domain" description="Non-reducing end beta-L-arabinofuranosidase-like GH127 catalytic" evidence="1">
    <location>
        <begin position="19"/>
        <end position="401"/>
    </location>
</feature>
<dbReference type="InterPro" id="IPR049046">
    <property type="entry name" value="Beta-AFase-like_GH127_middle"/>
</dbReference>
<dbReference type="InterPro" id="IPR008928">
    <property type="entry name" value="6-hairpin_glycosidase_sf"/>
</dbReference>
<protein>
    <recommendedName>
        <fullName evidence="5">Non-reducing end beta-L-arabinofuranosidase</fullName>
    </recommendedName>
</protein>
<proteinExistence type="predicted"/>
<dbReference type="AlphaFoldDB" id="A0A1E3AAM3"/>
<dbReference type="InterPro" id="IPR012878">
    <property type="entry name" value="Beta-AFase-like_GH127_cat"/>
</dbReference>
<evidence type="ECO:0000313" key="4">
    <source>
        <dbReference type="Proteomes" id="UP000094067"/>
    </source>
</evidence>
<evidence type="ECO:0000259" key="2">
    <source>
        <dbReference type="Pfam" id="PF20736"/>
    </source>
</evidence>
<evidence type="ECO:0000259" key="1">
    <source>
        <dbReference type="Pfam" id="PF07944"/>
    </source>
</evidence>
<dbReference type="GO" id="GO:0005975">
    <property type="term" value="P:carbohydrate metabolic process"/>
    <property type="evidence" value="ECO:0007669"/>
    <property type="project" value="InterPro"/>
</dbReference>
<dbReference type="PANTHER" id="PTHR31151">
    <property type="entry name" value="PROLINE-TRNA LIGASE (DUF1680)"/>
    <property type="match status" value="1"/>
</dbReference>
<dbReference type="RefSeq" id="WP_069151960.1">
    <property type="nucleotide sequence ID" value="NZ_MCGH01000002.1"/>
</dbReference>
<dbReference type="EMBL" id="MCGH01000002">
    <property type="protein sequence ID" value="ODM05810.1"/>
    <property type="molecule type" value="Genomic_DNA"/>
</dbReference>
<comment type="caution">
    <text evidence="3">The sequence shown here is derived from an EMBL/GenBank/DDBJ whole genome shotgun (WGS) entry which is preliminary data.</text>
</comment>
<dbReference type="SUPFAM" id="SSF48208">
    <property type="entry name" value="Six-hairpin glycosidases"/>
    <property type="match status" value="1"/>
</dbReference>
<feature type="domain" description="Non-reducing end beta-L-arabinofuranosidase-like GH127 middle" evidence="2">
    <location>
        <begin position="458"/>
        <end position="535"/>
    </location>
</feature>
<dbReference type="Pfam" id="PF07944">
    <property type="entry name" value="Beta-AFase-like_GH127_cat"/>
    <property type="match status" value="1"/>
</dbReference>
<dbReference type="PATRIC" id="fig|1432052.4.peg.1896"/>
<reference evidence="3 4" key="1">
    <citation type="submission" date="2016-07" db="EMBL/GenBank/DDBJ databases">
        <title>Characterization of isolates of Eisenbergiella tayi derived from blood cultures, using whole genome sequencing.</title>
        <authorList>
            <person name="Burdz T."/>
            <person name="Wiebe D."/>
            <person name="Huynh C."/>
            <person name="Bernard K."/>
        </authorList>
    </citation>
    <scope>NUCLEOTIDE SEQUENCE [LARGE SCALE GENOMIC DNA]</scope>
    <source>
        <strain evidence="3 4">NML 110608</strain>
    </source>
</reference>
<sequence>MVKTGQLTELNGRQTLLLDPELRRREEENRSYMMHLENRFLLLNFNLESGRDTSAEAIEGMHGGWEFPTCQLRGHFLGHWLSAAAMHYHATGDREIKAKADTLVEELAECQKENGGRWAAPIPEKYLYRIAEGKQVWAPHYTIHKVFMGLLDMYEYAGNAIALEIAENFADWFYDWTKDFSRDEMDDILDFETGGMLEIWVQLYAITGKDKYAALMERYYRGRLFDPLLKGEDVLTNMHANTTIPEIIGCARAYDVTGDEKWRKIAENYWDLAVTQRGQYATGGQTCGEIWSPKKKLGARLGLKGQEHCTVYNMIRLAGFLFRWSLDPAYLDYQEKLLYNGLMAQAYWQSNLSHGFTSPYPSKGLLTYFLPMQAGGRKGWSSKTGDFFCCHGTLVQANAAFNRGIYYQSEDSLYVCQYLDSQVSFSVNDSRVTILQKADPLTGSSHLASTSSARQSVLEDTRKYPSQPDCLVPCLKMELEKETEMTLQLRIPGWLAGEAVILVNDTEVYRSNDSCLFVPLKRVWKDGDIIRILLPKAVKTFPLPEDKNTVAFLYGPVVLAGLCEEERILHVPAGSTPEQLLTHDNEREWGSWKSTFRTTGQERGIRFVPLYEVGYEPYSIYFPVKSDR</sequence>
<name>A0A1E3AAM3_9FIRM</name>
<accession>A0A1E3AAM3</accession>
<organism evidence="3 4">
    <name type="scientific">Eisenbergiella tayi</name>
    <dbReference type="NCBI Taxonomy" id="1432052"/>
    <lineage>
        <taxon>Bacteria</taxon>
        <taxon>Bacillati</taxon>
        <taxon>Bacillota</taxon>
        <taxon>Clostridia</taxon>
        <taxon>Lachnospirales</taxon>
        <taxon>Lachnospiraceae</taxon>
        <taxon>Eisenbergiella</taxon>
    </lineage>
</organism>